<evidence type="ECO:0000256" key="1">
    <source>
        <dbReference type="SAM" id="MobiDB-lite"/>
    </source>
</evidence>
<evidence type="ECO:0008006" key="4">
    <source>
        <dbReference type="Google" id="ProtNLM"/>
    </source>
</evidence>
<sequence length="209" mass="22723">MDVDRDDARSHLREGPSGRDDALGDLALVHAVAEHETAGSEDLLAALTLLRHLRDELAGWEPRLIEAAREAGVSWARIAPALGVASRQAAERRYLRIRPDGTTTSTGEERVRAERDRRAGDKAVLRWARDNAVLLRRLAAAVSLIDDLDHTGQRTVDHVTTALGASDTADLLTPLTNAGPHLRDAHPDLADRITAVTDQLDRARHDAGS</sequence>
<dbReference type="AlphaFoldDB" id="A0A1H9XG69"/>
<evidence type="ECO:0000313" key="2">
    <source>
        <dbReference type="EMBL" id="SES45039.1"/>
    </source>
</evidence>
<name>A0A1H9XG69_9PSEU</name>
<feature type="region of interest" description="Disordered" evidence="1">
    <location>
        <begin position="1"/>
        <end position="20"/>
    </location>
</feature>
<dbReference type="EMBL" id="FOGI01000015">
    <property type="protein sequence ID" value="SES45039.1"/>
    <property type="molecule type" value="Genomic_DNA"/>
</dbReference>
<dbReference type="RefSeq" id="WP_218150816.1">
    <property type="nucleotide sequence ID" value="NZ_FOGI01000015.1"/>
</dbReference>
<organism evidence="2 3">
    <name type="scientific">Actinokineospora terrae</name>
    <dbReference type="NCBI Taxonomy" id="155974"/>
    <lineage>
        <taxon>Bacteria</taxon>
        <taxon>Bacillati</taxon>
        <taxon>Actinomycetota</taxon>
        <taxon>Actinomycetes</taxon>
        <taxon>Pseudonocardiales</taxon>
        <taxon>Pseudonocardiaceae</taxon>
        <taxon>Actinokineospora</taxon>
    </lineage>
</organism>
<dbReference type="Proteomes" id="UP000199051">
    <property type="component" value="Unassembled WGS sequence"/>
</dbReference>
<reference evidence="3" key="1">
    <citation type="submission" date="2016-10" db="EMBL/GenBank/DDBJ databases">
        <authorList>
            <person name="Varghese N."/>
            <person name="Submissions S."/>
        </authorList>
    </citation>
    <scope>NUCLEOTIDE SEQUENCE [LARGE SCALE GENOMIC DNA]</scope>
    <source>
        <strain evidence="3">DSM 44260</strain>
    </source>
</reference>
<protein>
    <recommendedName>
        <fullName evidence="4">HSP18 transcriptional regulator</fullName>
    </recommendedName>
</protein>
<evidence type="ECO:0000313" key="3">
    <source>
        <dbReference type="Proteomes" id="UP000199051"/>
    </source>
</evidence>
<accession>A0A1H9XG69</accession>
<keyword evidence="3" id="KW-1185">Reference proteome</keyword>
<gene>
    <name evidence="2" type="ORF">SAMN04487818_1157</name>
</gene>
<proteinExistence type="predicted"/>
<dbReference type="STRING" id="155974.SAMN04487818_1157"/>